<dbReference type="STRING" id="1658172.A0A1B7P507"/>
<dbReference type="EMBL" id="LGUA01000103">
    <property type="protein sequence ID" value="OAX84122.1"/>
    <property type="molecule type" value="Genomic_DNA"/>
</dbReference>
<comment type="caution">
    <text evidence="8">The sequence shown here is derived from an EMBL/GenBank/DDBJ whole genome shotgun (WGS) entry which is preliminary data.</text>
</comment>
<keyword evidence="4" id="KW-0862">Zinc</keyword>
<feature type="compositionally biased region" description="Basic and acidic residues" evidence="6">
    <location>
        <begin position="125"/>
        <end position="135"/>
    </location>
</feature>
<dbReference type="OrthoDB" id="429950at2759"/>
<evidence type="ECO:0000313" key="8">
    <source>
        <dbReference type="EMBL" id="OAX84122.1"/>
    </source>
</evidence>
<evidence type="ECO:0000256" key="5">
    <source>
        <dbReference type="ARBA" id="ARBA00023242"/>
    </source>
</evidence>
<keyword evidence="3" id="KW-0863">Zinc-finger</keyword>
<dbReference type="Gene3D" id="3.30.1740.10">
    <property type="entry name" value="Zinc finger, PARP-type"/>
    <property type="match status" value="1"/>
</dbReference>
<feature type="region of interest" description="Disordered" evidence="6">
    <location>
        <begin position="95"/>
        <end position="276"/>
    </location>
</feature>
<keyword evidence="9" id="KW-1185">Reference proteome</keyword>
<protein>
    <recommendedName>
        <fullName evidence="7">PARP-type domain-containing protein</fullName>
    </recommendedName>
</protein>
<evidence type="ECO:0000256" key="3">
    <source>
        <dbReference type="ARBA" id="ARBA00022771"/>
    </source>
</evidence>
<dbReference type="InterPro" id="IPR036957">
    <property type="entry name" value="Znf_PARP_sf"/>
</dbReference>
<comment type="subcellular location">
    <subcellularLocation>
        <location evidence="1">Nucleus</location>
    </subcellularLocation>
</comment>
<dbReference type="GO" id="GO:0008270">
    <property type="term" value="F:zinc ion binding"/>
    <property type="evidence" value="ECO:0007669"/>
    <property type="project" value="UniProtKB-KW"/>
</dbReference>
<dbReference type="SMART" id="SM01336">
    <property type="entry name" value="zf-PARP"/>
    <property type="match status" value="1"/>
</dbReference>
<feature type="domain" description="PARP-type" evidence="7">
    <location>
        <begin position="4"/>
        <end position="98"/>
    </location>
</feature>
<dbReference type="PROSITE" id="PS50064">
    <property type="entry name" value="ZF_PARP_2"/>
    <property type="match status" value="1"/>
</dbReference>
<keyword evidence="5" id="KW-0539">Nucleus</keyword>
<evidence type="ECO:0000313" key="9">
    <source>
        <dbReference type="Proteomes" id="UP000091918"/>
    </source>
</evidence>
<proteinExistence type="predicted"/>
<organism evidence="8 9">
    <name type="scientific">Emergomyces africanus</name>
    <dbReference type="NCBI Taxonomy" id="1955775"/>
    <lineage>
        <taxon>Eukaryota</taxon>
        <taxon>Fungi</taxon>
        <taxon>Dikarya</taxon>
        <taxon>Ascomycota</taxon>
        <taxon>Pezizomycotina</taxon>
        <taxon>Eurotiomycetes</taxon>
        <taxon>Eurotiomycetidae</taxon>
        <taxon>Onygenales</taxon>
        <taxon>Ajellomycetaceae</taxon>
        <taxon>Emergomyces</taxon>
    </lineage>
</organism>
<name>A0A1B7P507_9EURO</name>
<sequence>MPTYRIEEASTGRAGCKNKECQEKKEKILKGELRLGSWVDTEQFQSWSWKHWGCVTPRQIASIQEIVGDEKDYTLLDGYDEISAENQEKIREAVEQGHVADSDWKGDVEVNRPGKSGFRVRVSKKKQDPNDDTPQKGKRPRNRKASDEPAEEESGPALKKAKTAKVEKTAAKTAKTSKLKSTTSVAGPSAESRETELPTSLKEKPTKGRKQKVRSEAPAKEETPTSTKVRGRGAKTTASTAAEVEKSAPLDATLAKADMEGTTRNTRRTRSGRKVD</sequence>
<accession>A0A1B7P507</accession>
<dbReference type="GO" id="GO:0005634">
    <property type="term" value="C:nucleus"/>
    <property type="evidence" value="ECO:0007669"/>
    <property type="project" value="UniProtKB-SubCell"/>
</dbReference>
<dbReference type="SUPFAM" id="SSF57716">
    <property type="entry name" value="Glucocorticoid receptor-like (DNA-binding domain)"/>
    <property type="match status" value="1"/>
</dbReference>
<dbReference type="Proteomes" id="UP000091918">
    <property type="component" value="Unassembled WGS sequence"/>
</dbReference>
<gene>
    <name evidence="8" type="ORF">ACJ72_01511</name>
</gene>
<evidence type="ECO:0000256" key="4">
    <source>
        <dbReference type="ARBA" id="ARBA00022833"/>
    </source>
</evidence>
<reference evidence="8 9" key="1">
    <citation type="submission" date="2015-07" db="EMBL/GenBank/DDBJ databases">
        <title>Emmonsia species relationships and genome sequence.</title>
        <authorList>
            <person name="Cuomo C.A."/>
            <person name="Schwartz I.S."/>
            <person name="Kenyon C."/>
            <person name="de Hoog G.S."/>
            <person name="Govender N.P."/>
            <person name="Botha A."/>
            <person name="Moreno L."/>
            <person name="de Vries M."/>
            <person name="Munoz J.F."/>
            <person name="Stielow J.B."/>
        </authorList>
    </citation>
    <scope>NUCLEOTIDE SEQUENCE [LARGE SCALE GENOMIC DNA]</scope>
    <source>
        <strain evidence="8 9">CBS 136260</strain>
    </source>
</reference>
<keyword evidence="2" id="KW-0479">Metal-binding</keyword>
<evidence type="ECO:0000256" key="2">
    <source>
        <dbReference type="ARBA" id="ARBA00022723"/>
    </source>
</evidence>
<dbReference type="AlphaFoldDB" id="A0A1B7P507"/>
<evidence type="ECO:0000256" key="1">
    <source>
        <dbReference type="ARBA" id="ARBA00004123"/>
    </source>
</evidence>
<dbReference type="Pfam" id="PF00645">
    <property type="entry name" value="zf-PARP"/>
    <property type="match status" value="1"/>
</dbReference>
<feature type="compositionally biased region" description="Low complexity" evidence="6">
    <location>
        <begin position="171"/>
        <end position="186"/>
    </location>
</feature>
<feature type="compositionally biased region" description="Basic and acidic residues" evidence="6">
    <location>
        <begin position="213"/>
        <end position="223"/>
    </location>
</feature>
<dbReference type="InterPro" id="IPR001510">
    <property type="entry name" value="Znf_PARP"/>
</dbReference>
<feature type="compositionally biased region" description="Basic residues" evidence="6">
    <location>
        <begin position="265"/>
        <end position="276"/>
    </location>
</feature>
<evidence type="ECO:0000259" key="7">
    <source>
        <dbReference type="PROSITE" id="PS50064"/>
    </source>
</evidence>
<feature type="compositionally biased region" description="Basic and acidic residues" evidence="6">
    <location>
        <begin position="95"/>
        <end position="112"/>
    </location>
</feature>
<dbReference type="GO" id="GO:0003677">
    <property type="term" value="F:DNA binding"/>
    <property type="evidence" value="ECO:0007669"/>
    <property type="project" value="InterPro"/>
</dbReference>
<evidence type="ECO:0000256" key="6">
    <source>
        <dbReference type="SAM" id="MobiDB-lite"/>
    </source>
</evidence>
<feature type="compositionally biased region" description="Basic and acidic residues" evidence="6">
    <location>
        <begin position="191"/>
        <end position="206"/>
    </location>
</feature>